<feature type="compositionally biased region" description="Low complexity" evidence="6">
    <location>
        <begin position="24"/>
        <end position="33"/>
    </location>
</feature>
<feature type="region of interest" description="Disordered" evidence="6">
    <location>
        <begin position="519"/>
        <end position="556"/>
    </location>
</feature>
<reference evidence="8" key="1">
    <citation type="journal article" date="2020" name="Fungal Divers.">
        <title>Resolving the Mortierellaceae phylogeny through synthesis of multi-gene phylogenetics and phylogenomics.</title>
        <authorList>
            <person name="Vandepol N."/>
            <person name="Liber J."/>
            <person name="Desiro A."/>
            <person name="Na H."/>
            <person name="Kennedy M."/>
            <person name="Barry K."/>
            <person name="Grigoriev I.V."/>
            <person name="Miller A.N."/>
            <person name="O'Donnell K."/>
            <person name="Stajich J.E."/>
            <person name="Bonito G."/>
        </authorList>
    </citation>
    <scope>NUCLEOTIDE SEQUENCE</scope>
    <source>
        <strain evidence="8">NVP1</strain>
    </source>
</reference>
<keyword evidence="9" id="KW-1185">Reference proteome</keyword>
<dbReference type="SMART" id="SM00220">
    <property type="entry name" value="S_TKc"/>
    <property type="match status" value="1"/>
</dbReference>
<evidence type="ECO:0000313" key="9">
    <source>
        <dbReference type="Proteomes" id="UP000696485"/>
    </source>
</evidence>
<keyword evidence="2" id="KW-0547">Nucleotide-binding</keyword>
<evidence type="ECO:0000256" key="4">
    <source>
        <dbReference type="ARBA" id="ARBA00022840"/>
    </source>
</evidence>
<organism evidence="8 9">
    <name type="scientific">Podila minutissima</name>
    <dbReference type="NCBI Taxonomy" id="64525"/>
    <lineage>
        <taxon>Eukaryota</taxon>
        <taxon>Fungi</taxon>
        <taxon>Fungi incertae sedis</taxon>
        <taxon>Mucoromycota</taxon>
        <taxon>Mortierellomycotina</taxon>
        <taxon>Mortierellomycetes</taxon>
        <taxon>Mortierellales</taxon>
        <taxon>Mortierellaceae</taxon>
        <taxon>Podila</taxon>
    </lineage>
</organism>
<feature type="region of interest" description="Disordered" evidence="6">
    <location>
        <begin position="1"/>
        <end position="92"/>
    </location>
</feature>
<proteinExistence type="inferred from homology"/>
<dbReference type="Pfam" id="PF00069">
    <property type="entry name" value="Pkinase"/>
    <property type="match status" value="1"/>
</dbReference>
<evidence type="ECO:0000256" key="6">
    <source>
        <dbReference type="SAM" id="MobiDB-lite"/>
    </source>
</evidence>
<dbReference type="InterPro" id="IPR050339">
    <property type="entry name" value="CC_SR_Kinase"/>
</dbReference>
<dbReference type="PANTHER" id="PTHR11042:SF190">
    <property type="entry name" value="MITOSIS INHIBITOR PROTEIN KINASE MIK1"/>
    <property type="match status" value="1"/>
</dbReference>
<dbReference type="CDD" id="cd00180">
    <property type="entry name" value="PKc"/>
    <property type="match status" value="1"/>
</dbReference>
<dbReference type="EMBL" id="JAAAUY010000745">
    <property type="protein sequence ID" value="KAF9326707.1"/>
    <property type="molecule type" value="Genomic_DNA"/>
</dbReference>
<evidence type="ECO:0000256" key="1">
    <source>
        <dbReference type="ARBA" id="ARBA00022679"/>
    </source>
</evidence>
<evidence type="ECO:0000256" key="2">
    <source>
        <dbReference type="ARBA" id="ARBA00022741"/>
    </source>
</evidence>
<dbReference type="AlphaFoldDB" id="A0A9P5SHP6"/>
<evidence type="ECO:0000256" key="5">
    <source>
        <dbReference type="ARBA" id="ARBA00037982"/>
    </source>
</evidence>
<feature type="region of interest" description="Disordered" evidence="6">
    <location>
        <begin position="593"/>
        <end position="629"/>
    </location>
</feature>
<dbReference type="InterPro" id="IPR008271">
    <property type="entry name" value="Ser/Thr_kinase_AS"/>
</dbReference>
<comment type="similarity">
    <text evidence="5">Belongs to the protein kinase superfamily. Ser/Thr protein kinase family. GCN2 subfamily.</text>
</comment>
<dbReference type="InterPro" id="IPR000719">
    <property type="entry name" value="Prot_kinase_dom"/>
</dbReference>
<comment type="caution">
    <text evidence="8">The sequence shown here is derived from an EMBL/GenBank/DDBJ whole genome shotgun (WGS) entry which is preliminary data.</text>
</comment>
<dbReference type="PROSITE" id="PS00108">
    <property type="entry name" value="PROTEIN_KINASE_ST"/>
    <property type="match status" value="1"/>
</dbReference>
<dbReference type="PANTHER" id="PTHR11042">
    <property type="entry name" value="EUKARYOTIC TRANSLATION INITIATION FACTOR 2-ALPHA KINASE EIF2-ALPHA KINASE -RELATED"/>
    <property type="match status" value="1"/>
</dbReference>
<dbReference type="GO" id="GO:0005634">
    <property type="term" value="C:nucleus"/>
    <property type="evidence" value="ECO:0007669"/>
    <property type="project" value="TreeGrafter"/>
</dbReference>
<dbReference type="GO" id="GO:0005737">
    <property type="term" value="C:cytoplasm"/>
    <property type="evidence" value="ECO:0007669"/>
    <property type="project" value="TreeGrafter"/>
</dbReference>
<dbReference type="GO" id="GO:0110031">
    <property type="term" value="P:negative regulation of G2/MI transition of meiotic cell cycle"/>
    <property type="evidence" value="ECO:0007669"/>
    <property type="project" value="TreeGrafter"/>
</dbReference>
<gene>
    <name evidence="8" type="ORF">BG006_009893</name>
</gene>
<sequence length="691" mass="75924">MLTPEAVLNPVQKSTNTAPSLLEPKAPLVSLLASPPPSPSRNSIFNQSWSSSSGPNVSSLRPRSDSATSASSTSSFTDQHSRSSPRFGATDANEGSYRAKFYHHGNNSSQSNLRNKHVTALQEGTNTLSSSNGPSENIRDKTTPIRLTSAQRAIVRGSTLSPTPQDLSPSRIMTPVRIPRPLSLPSPSVSPYKSLHSSMPLSPMEHLWPQQENVFLKCRNILSSCEVVIDRSKAGLLGHGRHAEVYKALVHLPAQEHSKIVSLQSVTCRDLFETSHGIACAAKCLLSDPQSVEAGRAEDDILNRLQRHSDHHLGRQFVVDYIGLYDTSTNDIEYRPGLDRSNSTLSEDLQKCLLLEYCAGGTIWDWIRLHPEQVGLQQWLVWARQLLLAVDYIHEAGLIHHDIKPHNILLTADLDAKLSDFGGGVFLPKSLEHPALGIAEGLGRGTQPYSAPELFASASSNSTYGQGVDIYSLGVSLYVIGLTAQEPFHKMKSMLEMVVWIKKGGFWLWEDQSWVHDRGPVPKDLESNRRSTSSLSRSHSLRHANSGGSLDKAVSRSNSFRLSKQGNVDVPGLPLAPINTRLAVEERHLSVNSGSPERTFKASQPCTPVSPLPLPSPVIGPLTPRSPGLMDDRRASGETVMRFLNGEIVPSNIVQLLKEMCHSDPQRRPDAKHILKVLDEIEMEHLREHAD</sequence>
<dbReference type="GO" id="GO:0005524">
    <property type="term" value="F:ATP binding"/>
    <property type="evidence" value="ECO:0007669"/>
    <property type="project" value="UniProtKB-KW"/>
</dbReference>
<feature type="compositionally biased region" description="Polar residues" evidence="6">
    <location>
        <begin position="593"/>
        <end position="607"/>
    </location>
</feature>
<keyword evidence="4" id="KW-0067">ATP-binding</keyword>
<keyword evidence="3" id="KW-0418">Kinase</keyword>
<feature type="domain" description="Protein kinase" evidence="7">
    <location>
        <begin position="231"/>
        <end position="686"/>
    </location>
</feature>
<evidence type="ECO:0000256" key="3">
    <source>
        <dbReference type="ARBA" id="ARBA00022777"/>
    </source>
</evidence>
<protein>
    <recommendedName>
        <fullName evidence="7">Protein kinase domain-containing protein</fullName>
    </recommendedName>
</protein>
<feature type="compositionally biased region" description="Low complexity" evidence="6">
    <location>
        <begin position="530"/>
        <end position="546"/>
    </location>
</feature>
<dbReference type="SUPFAM" id="SSF56112">
    <property type="entry name" value="Protein kinase-like (PK-like)"/>
    <property type="match status" value="1"/>
</dbReference>
<feature type="compositionally biased region" description="Low complexity" evidence="6">
    <location>
        <begin position="40"/>
        <end position="84"/>
    </location>
</feature>
<dbReference type="InterPro" id="IPR011009">
    <property type="entry name" value="Kinase-like_dom_sf"/>
</dbReference>
<evidence type="ECO:0000313" key="8">
    <source>
        <dbReference type="EMBL" id="KAF9326707.1"/>
    </source>
</evidence>
<name>A0A9P5SHP6_9FUNG</name>
<dbReference type="GO" id="GO:0004713">
    <property type="term" value="F:protein tyrosine kinase activity"/>
    <property type="evidence" value="ECO:0007669"/>
    <property type="project" value="TreeGrafter"/>
</dbReference>
<dbReference type="Gene3D" id="1.10.510.10">
    <property type="entry name" value="Transferase(Phosphotransferase) domain 1"/>
    <property type="match status" value="1"/>
</dbReference>
<dbReference type="Proteomes" id="UP000696485">
    <property type="component" value="Unassembled WGS sequence"/>
</dbReference>
<keyword evidence="1" id="KW-0808">Transferase</keyword>
<feature type="compositionally biased region" description="Pro residues" evidence="6">
    <location>
        <begin position="608"/>
        <end position="618"/>
    </location>
</feature>
<dbReference type="PROSITE" id="PS50011">
    <property type="entry name" value="PROTEIN_KINASE_DOM"/>
    <property type="match status" value="1"/>
</dbReference>
<evidence type="ECO:0000259" key="7">
    <source>
        <dbReference type="PROSITE" id="PS50011"/>
    </source>
</evidence>
<feature type="compositionally biased region" description="Basic and acidic residues" evidence="6">
    <location>
        <begin position="519"/>
        <end position="529"/>
    </location>
</feature>
<accession>A0A9P5SHP6</accession>